<gene>
    <name evidence="1" type="ORF">LCGC14_1408080</name>
</gene>
<evidence type="ECO:0000313" key="1">
    <source>
        <dbReference type="EMBL" id="KKM73673.1"/>
    </source>
</evidence>
<comment type="caution">
    <text evidence="1">The sequence shown here is derived from an EMBL/GenBank/DDBJ whole genome shotgun (WGS) entry which is preliminary data.</text>
</comment>
<protein>
    <submittedName>
        <fullName evidence="1">Uncharacterized protein</fullName>
    </submittedName>
</protein>
<name>A0A0F9JVC6_9ZZZZ</name>
<dbReference type="EMBL" id="LAZR01009264">
    <property type="protein sequence ID" value="KKM73673.1"/>
    <property type="molecule type" value="Genomic_DNA"/>
</dbReference>
<accession>A0A0F9JVC6</accession>
<proteinExistence type="predicted"/>
<feature type="non-terminal residue" evidence="1">
    <location>
        <position position="1224"/>
    </location>
</feature>
<reference evidence="1" key="1">
    <citation type="journal article" date="2015" name="Nature">
        <title>Complex archaea that bridge the gap between prokaryotes and eukaryotes.</title>
        <authorList>
            <person name="Spang A."/>
            <person name="Saw J.H."/>
            <person name="Jorgensen S.L."/>
            <person name="Zaremba-Niedzwiedzka K."/>
            <person name="Martijn J."/>
            <person name="Lind A.E."/>
            <person name="van Eijk R."/>
            <person name="Schleper C."/>
            <person name="Guy L."/>
            <person name="Ettema T.J."/>
        </authorList>
    </citation>
    <scope>NUCLEOTIDE SEQUENCE</scope>
</reference>
<dbReference type="AlphaFoldDB" id="A0A0F9JVC6"/>
<organism evidence="1">
    <name type="scientific">marine sediment metagenome</name>
    <dbReference type="NCBI Taxonomy" id="412755"/>
    <lineage>
        <taxon>unclassified sequences</taxon>
        <taxon>metagenomes</taxon>
        <taxon>ecological metagenomes</taxon>
    </lineage>
</organism>
<sequence length="1224" mass="137862">MAIIFGNDAGVRQDSAATFWQGIKDSTMSIADDLKNAFTWNTLESPQQPKESVFVDDGFSNVPGTAFIGSSIDNVDDIKQRHIISQEPTLTVYIKKRAFWAFRNENNTKYLDKGEKTFLRATKLLFEKKCIQIAAYEALTKLQDLVSEESTLDISLVDGVIQYFETIAQSITDQKSEDAKILYSVVDGFMEIQRKTRKTRQATNTNWVVNTDDEDIFKIGRGSGVIELTLISNLNTSIEMEGMGSFNFTMQDPYNLTKITSEDIEAALSAAVMEFELSKTPEISQHGPSYYLEEAREKETKLRRLRKDRIANLFGLGENSGNAVLGSANSTEVIFEVNPSSSSPSKVVATTPLIPESFTKDNFRLAFSQLPWEQQLTAEEGKLVEEIFNSLEEYVVSVQRINSSYREANIDPNVVHARTNLRVHYLGKSIIQPMDAVHVYMRGKTYKENELIGPLSSLLNNTQFIKSFQNDQDVTDQMLEEEMRLFDIDQFGIPTELYKSIRTSGMLRNAGVHVFGGLVSSVSEDYNASSGIYITRVSGKSNLRWLELSRINVSPSLDQTQGLLEDPLTYFDIEVDPATGLVVKNPSLNSDVQKRTDLENGTIGFNSGTWRGRWERDKAIQDWIDSGDGTSQPQQKHAAGIVYKWKKGIISATRNVNLKTALDGGENQSEKLRRDMGISVIKDVLSGLDAADIVSMLVTGVPHSYESFYENALSVGTFNTNVQANSPESYFHSFFDIMRSQNKTLGNFYPYKTIAISPDTMNKRIDSQKTLRDTSQAINEKRSELAKFQDLRNKIQYSEMFGGQLEQKSAEVQRLDVAILALERFISEKQGEFYGTIGDAEKLGLRLYGNDMVFDVNLDTSESDSEAKKRTATQVRLRNTLTQFRSQYDCKFNLDSNLFIIGDEYDKDLDIQAFVINSLGSQQIDLWESTFQHPIEKCRSVAKTIDFEFYCDSQGHIQFRPPRYNKIPLSLLLKMFVLDQREGRKLYPAFLESLFKTRHQTFRDERKIVDLNIEIESILLLGSTGMTPDFMSTIVTDGNYQLIGPKIGYAPSELGNVVSLFIQKRNELGALTGGKPLNANSSNDRNLATKQINSLNDPTIPNMNVNRLTHMKKLAQLVSRRQRVMEIEQKMQEQGDKYSIDAGGQDILTNPSREVLAPFEDLIEDDYNDVLGPGSSKRFIIHDDQIISYNFTESDANVISHVEVNGEQDLVGDKPGSIAGVPIL</sequence>